<dbReference type="VEuPathDB" id="VectorBase:LOC119172625"/>
<proteinExistence type="predicted"/>
<dbReference type="EMBL" id="JABSTU010000004">
    <property type="protein sequence ID" value="KAH8034464.1"/>
    <property type="molecule type" value="Genomic_DNA"/>
</dbReference>
<name>A0A9J6EK97_RHIMP</name>
<reference evidence="1" key="1">
    <citation type="journal article" date="2020" name="Cell">
        <title>Large-Scale Comparative Analyses of Tick Genomes Elucidate Their Genetic Diversity and Vector Capacities.</title>
        <authorList>
            <consortium name="Tick Genome and Microbiome Consortium (TIGMIC)"/>
            <person name="Jia N."/>
            <person name="Wang J."/>
            <person name="Shi W."/>
            <person name="Du L."/>
            <person name="Sun Y."/>
            <person name="Zhan W."/>
            <person name="Jiang J.F."/>
            <person name="Wang Q."/>
            <person name="Zhang B."/>
            <person name="Ji P."/>
            <person name="Bell-Sakyi L."/>
            <person name="Cui X.M."/>
            <person name="Yuan T.T."/>
            <person name="Jiang B.G."/>
            <person name="Yang W.F."/>
            <person name="Lam T.T."/>
            <person name="Chang Q.C."/>
            <person name="Ding S.J."/>
            <person name="Wang X.J."/>
            <person name="Zhu J.G."/>
            <person name="Ruan X.D."/>
            <person name="Zhao L."/>
            <person name="Wei J.T."/>
            <person name="Ye R.Z."/>
            <person name="Que T.C."/>
            <person name="Du C.H."/>
            <person name="Zhou Y.H."/>
            <person name="Cheng J.X."/>
            <person name="Dai P.F."/>
            <person name="Guo W.B."/>
            <person name="Han X.H."/>
            <person name="Huang E.J."/>
            <person name="Li L.F."/>
            <person name="Wei W."/>
            <person name="Gao Y.C."/>
            <person name="Liu J.Z."/>
            <person name="Shao H.Z."/>
            <person name="Wang X."/>
            <person name="Wang C.C."/>
            <person name="Yang T.C."/>
            <person name="Huo Q.B."/>
            <person name="Li W."/>
            <person name="Chen H.Y."/>
            <person name="Chen S.E."/>
            <person name="Zhou L.G."/>
            <person name="Ni X.B."/>
            <person name="Tian J.H."/>
            <person name="Sheng Y."/>
            <person name="Liu T."/>
            <person name="Pan Y.S."/>
            <person name="Xia L.Y."/>
            <person name="Li J."/>
            <person name="Zhao F."/>
            <person name="Cao W.C."/>
        </authorList>
    </citation>
    <scope>NUCLEOTIDE SEQUENCE</scope>
    <source>
        <strain evidence="1">Rmic-2018</strain>
    </source>
</reference>
<dbReference type="Proteomes" id="UP000821866">
    <property type="component" value="Chromosome 2"/>
</dbReference>
<accession>A0A9J6EK97</accession>
<dbReference type="AlphaFoldDB" id="A0A9J6EK97"/>
<gene>
    <name evidence="1" type="ORF">HPB51_024451</name>
</gene>
<comment type="caution">
    <text evidence="1">The sequence shown here is derived from an EMBL/GenBank/DDBJ whole genome shotgun (WGS) entry which is preliminary data.</text>
</comment>
<evidence type="ECO:0008006" key="3">
    <source>
        <dbReference type="Google" id="ProtNLM"/>
    </source>
</evidence>
<evidence type="ECO:0000313" key="2">
    <source>
        <dbReference type="Proteomes" id="UP000821866"/>
    </source>
</evidence>
<reference evidence="1" key="2">
    <citation type="submission" date="2021-09" db="EMBL/GenBank/DDBJ databases">
        <authorList>
            <person name="Jia N."/>
            <person name="Wang J."/>
            <person name="Shi W."/>
            <person name="Du L."/>
            <person name="Sun Y."/>
            <person name="Zhan W."/>
            <person name="Jiang J."/>
            <person name="Wang Q."/>
            <person name="Zhang B."/>
            <person name="Ji P."/>
            <person name="Sakyi L.B."/>
            <person name="Cui X."/>
            <person name="Yuan T."/>
            <person name="Jiang B."/>
            <person name="Yang W."/>
            <person name="Lam T.T.-Y."/>
            <person name="Chang Q."/>
            <person name="Ding S."/>
            <person name="Wang X."/>
            <person name="Zhu J."/>
            <person name="Ruan X."/>
            <person name="Zhao L."/>
            <person name="Wei J."/>
            <person name="Que T."/>
            <person name="Du C."/>
            <person name="Cheng J."/>
            <person name="Dai P."/>
            <person name="Han X."/>
            <person name="Huang E."/>
            <person name="Gao Y."/>
            <person name="Liu J."/>
            <person name="Shao H."/>
            <person name="Ye R."/>
            <person name="Li L."/>
            <person name="Wei W."/>
            <person name="Wang X."/>
            <person name="Wang C."/>
            <person name="Huo Q."/>
            <person name="Li W."/>
            <person name="Guo W."/>
            <person name="Chen H."/>
            <person name="Chen S."/>
            <person name="Zhou L."/>
            <person name="Zhou L."/>
            <person name="Ni X."/>
            <person name="Tian J."/>
            <person name="Zhou Y."/>
            <person name="Sheng Y."/>
            <person name="Liu T."/>
            <person name="Pan Y."/>
            <person name="Xia L."/>
            <person name="Li J."/>
            <person name="Zhao F."/>
            <person name="Cao W."/>
        </authorList>
    </citation>
    <scope>NUCLEOTIDE SEQUENCE</scope>
    <source>
        <strain evidence="1">Rmic-2018</strain>
        <tissue evidence="1">Larvae</tissue>
    </source>
</reference>
<evidence type="ECO:0000313" key="1">
    <source>
        <dbReference type="EMBL" id="KAH8034464.1"/>
    </source>
</evidence>
<organism evidence="1 2">
    <name type="scientific">Rhipicephalus microplus</name>
    <name type="common">Cattle tick</name>
    <name type="synonym">Boophilus microplus</name>
    <dbReference type="NCBI Taxonomy" id="6941"/>
    <lineage>
        <taxon>Eukaryota</taxon>
        <taxon>Metazoa</taxon>
        <taxon>Ecdysozoa</taxon>
        <taxon>Arthropoda</taxon>
        <taxon>Chelicerata</taxon>
        <taxon>Arachnida</taxon>
        <taxon>Acari</taxon>
        <taxon>Parasitiformes</taxon>
        <taxon>Ixodida</taxon>
        <taxon>Ixodoidea</taxon>
        <taxon>Ixodidae</taxon>
        <taxon>Rhipicephalinae</taxon>
        <taxon>Rhipicephalus</taxon>
        <taxon>Boophilus</taxon>
    </lineage>
</organism>
<protein>
    <recommendedName>
        <fullName evidence="3">Tick transposon</fullName>
    </recommendedName>
</protein>
<keyword evidence="2" id="KW-1185">Reference proteome</keyword>
<sequence length="231" mass="26390">MSSDQYIVVPNRVIMRCLPDNLAIKYRQRMKEDDRANSGTETSEHRLRQAKNLLIFLRIQAEVWEEGRLQTGRRSYEGEDSMATESQDSTEFIRSAAALTCSTASINQVCPLYNSQQYSVMSCSANLSADEKRVRLLNNNCRFRCRTHYHIARECKEAIILTCGSCRHHHLTDLCDLSRPIVQDPVPALESVALERPLSWRLQTITTTQSMHVGCMAVLLQRGRIWARSGN</sequence>